<dbReference type="PANTHER" id="PTHR33353:SF17">
    <property type="entry name" value="ENDO-BETA-1,4-GLUCANASE D"/>
    <property type="match status" value="1"/>
</dbReference>
<evidence type="ECO:0000256" key="3">
    <source>
        <dbReference type="ARBA" id="ARBA00022525"/>
    </source>
</evidence>
<keyword evidence="10 15" id="KW-1015">Disulfide bond</keyword>
<evidence type="ECO:0000256" key="14">
    <source>
        <dbReference type="ARBA" id="ARBA00045077"/>
    </source>
</evidence>
<comment type="domain">
    <text evidence="15">Has a modular structure: an endo-beta-1,4-glucanase catalytic module at the N-terminus, a linker rich in serines and threonines, and a C-terminal carbohydrate-binding module (CBM).</text>
</comment>
<dbReference type="Proteomes" id="UP000277580">
    <property type="component" value="Unassembled WGS sequence"/>
</dbReference>
<dbReference type="InterPro" id="IPR005103">
    <property type="entry name" value="AA9_LPMO"/>
</dbReference>
<evidence type="ECO:0000313" key="18">
    <source>
        <dbReference type="EMBL" id="RPB07879.1"/>
    </source>
</evidence>
<comment type="catalytic activity">
    <reaction evidence="14 15">
        <text>[(1-&gt;4)-beta-D-glucosyl]n+m + reduced acceptor + O2 = 4-dehydro-beta-D-glucosyl-[(1-&gt;4)-beta-D-glucosyl]n-1 + [(1-&gt;4)-beta-D-glucosyl]m + acceptor + H2O.</text>
        <dbReference type="EC" id="1.14.99.56"/>
    </reaction>
</comment>
<reference evidence="18 19" key="1">
    <citation type="journal article" date="2018" name="Nat. Ecol. Evol.">
        <title>Pezizomycetes genomes reveal the molecular basis of ectomycorrhizal truffle lifestyle.</title>
        <authorList>
            <person name="Murat C."/>
            <person name="Payen T."/>
            <person name="Noel B."/>
            <person name="Kuo A."/>
            <person name="Morin E."/>
            <person name="Chen J."/>
            <person name="Kohler A."/>
            <person name="Krizsan K."/>
            <person name="Balestrini R."/>
            <person name="Da Silva C."/>
            <person name="Montanini B."/>
            <person name="Hainaut M."/>
            <person name="Levati E."/>
            <person name="Barry K.W."/>
            <person name="Belfiori B."/>
            <person name="Cichocki N."/>
            <person name="Clum A."/>
            <person name="Dockter R.B."/>
            <person name="Fauchery L."/>
            <person name="Guy J."/>
            <person name="Iotti M."/>
            <person name="Le Tacon F."/>
            <person name="Lindquist E.A."/>
            <person name="Lipzen A."/>
            <person name="Malagnac F."/>
            <person name="Mello A."/>
            <person name="Molinier V."/>
            <person name="Miyauchi S."/>
            <person name="Poulain J."/>
            <person name="Riccioni C."/>
            <person name="Rubini A."/>
            <person name="Sitrit Y."/>
            <person name="Splivallo R."/>
            <person name="Traeger S."/>
            <person name="Wang M."/>
            <person name="Zifcakova L."/>
            <person name="Wipf D."/>
            <person name="Zambonelli A."/>
            <person name="Paolocci F."/>
            <person name="Nowrousian M."/>
            <person name="Ottonello S."/>
            <person name="Baldrian P."/>
            <person name="Spatafora J.W."/>
            <person name="Henrissat B."/>
            <person name="Nagy L.G."/>
            <person name="Aury J.M."/>
            <person name="Wincker P."/>
            <person name="Grigoriev I.V."/>
            <person name="Bonfante P."/>
            <person name="Martin F.M."/>
        </authorList>
    </citation>
    <scope>NUCLEOTIDE SEQUENCE [LARGE SCALE GENOMIC DNA]</scope>
    <source>
        <strain evidence="18 19">CCBAS932</strain>
    </source>
</reference>
<keyword evidence="5 16" id="KW-0732">Signal</keyword>
<dbReference type="InterPro" id="IPR035971">
    <property type="entry name" value="CBD_sf"/>
</dbReference>
<evidence type="ECO:0000256" key="13">
    <source>
        <dbReference type="ARBA" id="ARBA00044502"/>
    </source>
</evidence>
<dbReference type="InterPro" id="IPR049892">
    <property type="entry name" value="AA9"/>
</dbReference>
<comment type="cofactor">
    <cofactor evidence="1">
        <name>Cu(2+)</name>
        <dbReference type="ChEBI" id="CHEBI:29036"/>
    </cofactor>
</comment>
<dbReference type="Pfam" id="PF03443">
    <property type="entry name" value="AA9"/>
    <property type="match status" value="1"/>
</dbReference>
<dbReference type="PANTHER" id="PTHR33353">
    <property type="entry name" value="PUTATIVE (AFU_ORTHOLOGUE AFUA_1G12560)-RELATED"/>
    <property type="match status" value="1"/>
</dbReference>
<keyword evidence="4" id="KW-0479">Metal-binding</keyword>
<proteinExistence type="inferred from homology"/>
<comment type="function">
    <text evidence="15">Lytic polysaccharide monooxygenase (LMPO) that depolymerizes crystalline and amorphous polysaccharides via the oxidation of scissile alpha- or beta-(1-4)-glycosidic bonds, yielding C1 and/or C4 oxidation products. Catalysis by LPMOs requires the reduction of the active-site copper from Cu(II) to Cu(I) by a reducing agent and H(2)O(2) or O(2) as a cosubstrate.</text>
</comment>
<keyword evidence="9" id="KW-0503">Monooxygenase</keyword>
<dbReference type="AlphaFoldDB" id="A0A3N4KEU5"/>
<evidence type="ECO:0000256" key="15">
    <source>
        <dbReference type="RuleBase" id="RU368122"/>
    </source>
</evidence>
<dbReference type="GO" id="GO:0008810">
    <property type="term" value="F:cellulase activity"/>
    <property type="evidence" value="ECO:0007669"/>
    <property type="project" value="UniProtKB-UniRule"/>
</dbReference>
<evidence type="ECO:0000256" key="2">
    <source>
        <dbReference type="ARBA" id="ARBA00004613"/>
    </source>
</evidence>
<dbReference type="PROSITE" id="PS51164">
    <property type="entry name" value="CBM1_2"/>
    <property type="match status" value="1"/>
</dbReference>
<accession>A0A3N4KEU5</accession>
<evidence type="ECO:0000256" key="4">
    <source>
        <dbReference type="ARBA" id="ARBA00022723"/>
    </source>
</evidence>
<dbReference type="EMBL" id="ML119173">
    <property type="protein sequence ID" value="RPB07879.1"/>
    <property type="molecule type" value="Genomic_DNA"/>
</dbReference>
<keyword evidence="7" id="KW-0560">Oxidoreductase</keyword>
<dbReference type="GO" id="GO:0046872">
    <property type="term" value="F:metal ion binding"/>
    <property type="evidence" value="ECO:0007669"/>
    <property type="project" value="UniProtKB-KW"/>
</dbReference>
<keyword evidence="19" id="KW-1185">Reference proteome</keyword>
<dbReference type="GO" id="GO:0004497">
    <property type="term" value="F:monooxygenase activity"/>
    <property type="evidence" value="ECO:0007669"/>
    <property type="project" value="UniProtKB-KW"/>
</dbReference>
<comment type="subcellular location">
    <subcellularLocation>
        <location evidence="2 15">Secreted</location>
    </subcellularLocation>
</comment>
<evidence type="ECO:0000256" key="10">
    <source>
        <dbReference type="ARBA" id="ARBA00023157"/>
    </source>
</evidence>
<evidence type="ECO:0000256" key="11">
    <source>
        <dbReference type="ARBA" id="ARBA00023277"/>
    </source>
</evidence>
<feature type="domain" description="CBM1" evidence="17">
    <location>
        <begin position="272"/>
        <end position="308"/>
    </location>
</feature>
<organism evidence="18 19">
    <name type="scientific">Morchella conica CCBAS932</name>
    <dbReference type="NCBI Taxonomy" id="1392247"/>
    <lineage>
        <taxon>Eukaryota</taxon>
        <taxon>Fungi</taxon>
        <taxon>Dikarya</taxon>
        <taxon>Ascomycota</taxon>
        <taxon>Pezizomycotina</taxon>
        <taxon>Pezizomycetes</taxon>
        <taxon>Pezizales</taxon>
        <taxon>Morchellaceae</taxon>
        <taxon>Morchella</taxon>
    </lineage>
</organism>
<evidence type="ECO:0000256" key="1">
    <source>
        <dbReference type="ARBA" id="ARBA00001973"/>
    </source>
</evidence>
<evidence type="ECO:0000256" key="5">
    <source>
        <dbReference type="ARBA" id="ARBA00022729"/>
    </source>
</evidence>
<evidence type="ECO:0000256" key="6">
    <source>
        <dbReference type="ARBA" id="ARBA00023001"/>
    </source>
</evidence>
<evidence type="ECO:0000256" key="9">
    <source>
        <dbReference type="ARBA" id="ARBA00023033"/>
    </source>
</evidence>
<sequence>MRSFITAVLFAGAASAHTIFQQIGINGVMQTRYDFMRLPTYDGPITDVTATEMACNGGPNPLVMISPNVATVAAGSQITLQWSHTLDTDLSTGLVIDASHNGPVLVYMAKVSSATGAIPNSGWFKIYEDGYSNGQWAVAKLIANQGKVTVTIPSCIAPGDYLFRGELIALHAASSYPGAQLYMECAQLRVTGGGSTTPATYNIPGIYAGTDPGIKFNLYTTPVSYTIPGPAVFSCSGGSTTPASSSAAAVVSTTKTTTTAAAATTTAASSGTAVAQWGQCGGATYTGSTTCVSGSTCVKLNDYYSQCQ</sequence>
<name>A0A3N4KEU5_9PEZI</name>
<dbReference type="CDD" id="cd21175">
    <property type="entry name" value="LPMO_AA9"/>
    <property type="match status" value="1"/>
</dbReference>
<evidence type="ECO:0000256" key="16">
    <source>
        <dbReference type="SAM" id="SignalP"/>
    </source>
</evidence>
<gene>
    <name evidence="18" type="ORF">P167DRAFT_529410</name>
</gene>
<dbReference type="PROSITE" id="PS00562">
    <property type="entry name" value="CBM1_1"/>
    <property type="match status" value="1"/>
</dbReference>
<evidence type="ECO:0000259" key="17">
    <source>
        <dbReference type="PROSITE" id="PS51164"/>
    </source>
</evidence>
<dbReference type="InterPro" id="IPR000254">
    <property type="entry name" value="CBD"/>
</dbReference>
<protein>
    <recommendedName>
        <fullName evidence="15">AA9 family lytic polysaccharide monooxygenase</fullName>
        <ecNumber evidence="15">1.14.99.56</ecNumber>
    </recommendedName>
    <alternativeName>
        <fullName evidence="15">Endo-beta-1,4-glucanase</fullName>
    </alternativeName>
    <alternativeName>
        <fullName evidence="15">Glycosyl hydrolase 61 family protein</fullName>
    </alternativeName>
</protein>
<evidence type="ECO:0000313" key="19">
    <source>
        <dbReference type="Proteomes" id="UP000277580"/>
    </source>
</evidence>
<dbReference type="STRING" id="1392247.A0A3N4KEU5"/>
<keyword evidence="8" id="KW-0186">Copper</keyword>
<evidence type="ECO:0000256" key="7">
    <source>
        <dbReference type="ARBA" id="ARBA00023002"/>
    </source>
</evidence>
<feature type="chain" id="PRO_5018015058" description="AA9 family lytic polysaccharide monooxygenase" evidence="16">
    <location>
        <begin position="17"/>
        <end position="308"/>
    </location>
</feature>
<keyword evidence="11 15" id="KW-0119">Carbohydrate metabolism</keyword>
<comment type="similarity">
    <text evidence="13">Belongs to the polysaccharide monooxygenase AA9 family.</text>
</comment>
<dbReference type="Pfam" id="PF00734">
    <property type="entry name" value="CBM_1"/>
    <property type="match status" value="1"/>
</dbReference>
<keyword evidence="12 15" id="KW-0624">Polysaccharide degradation</keyword>
<keyword evidence="6 15" id="KW-0136">Cellulose degradation</keyword>
<dbReference type="SMART" id="SM00236">
    <property type="entry name" value="fCBD"/>
    <property type="match status" value="1"/>
</dbReference>
<dbReference type="Gene3D" id="2.70.50.70">
    <property type="match status" value="1"/>
</dbReference>
<dbReference type="EC" id="1.14.99.56" evidence="15"/>
<dbReference type="GO" id="GO:0005576">
    <property type="term" value="C:extracellular region"/>
    <property type="evidence" value="ECO:0007669"/>
    <property type="project" value="UniProtKB-SubCell"/>
</dbReference>
<dbReference type="InParanoid" id="A0A3N4KEU5"/>
<dbReference type="SUPFAM" id="SSF57180">
    <property type="entry name" value="Cellulose-binding domain"/>
    <property type="match status" value="1"/>
</dbReference>
<dbReference type="OrthoDB" id="5558646at2759"/>
<dbReference type="GO" id="GO:0030245">
    <property type="term" value="P:cellulose catabolic process"/>
    <property type="evidence" value="ECO:0007669"/>
    <property type="project" value="UniProtKB-UniRule"/>
</dbReference>
<evidence type="ECO:0000256" key="8">
    <source>
        <dbReference type="ARBA" id="ARBA00023008"/>
    </source>
</evidence>
<dbReference type="GO" id="GO:0030248">
    <property type="term" value="F:cellulose binding"/>
    <property type="evidence" value="ECO:0007669"/>
    <property type="project" value="UniProtKB-UniRule"/>
</dbReference>
<keyword evidence="3 15" id="KW-0964">Secreted</keyword>
<feature type="signal peptide" evidence="16">
    <location>
        <begin position="1"/>
        <end position="16"/>
    </location>
</feature>
<evidence type="ECO:0000256" key="12">
    <source>
        <dbReference type="ARBA" id="ARBA00023326"/>
    </source>
</evidence>